<dbReference type="SUPFAM" id="SSF81383">
    <property type="entry name" value="F-box domain"/>
    <property type="match status" value="1"/>
</dbReference>
<dbReference type="InterPro" id="IPR036047">
    <property type="entry name" value="F-box-like_dom_sf"/>
</dbReference>
<feature type="domain" description="DUF6546" evidence="1">
    <location>
        <begin position="270"/>
        <end position="480"/>
    </location>
</feature>
<dbReference type="EMBL" id="ML119058">
    <property type="protein sequence ID" value="ROT36879.1"/>
    <property type="molecule type" value="Genomic_DNA"/>
</dbReference>
<keyword evidence="3" id="KW-1185">Reference proteome</keyword>
<dbReference type="Pfam" id="PF20183">
    <property type="entry name" value="DUF6546"/>
    <property type="match status" value="1"/>
</dbReference>
<dbReference type="Proteomes" id="UP000272025">
    <property type="component" value="Unassembled WGS sequence"/>
</dbReference>
<protein>
    <recommendedName>
        <fullName evidence="1">DUF6546 domain-containing protein</fullName>
    </recommendedName>
</protein>
<name>A0A3N2PQT8_SODAK</name>
<dbReference type="OrthoDB" id="3728558at2759"/>
<gene>
    <name evidence="2" type="ORF">SODALDRAFT_281540</name>
</gene>
<reference evidence="2 3" key="1">
    <citation type="journal article" date="2018" name="Mol. Ecol.">
        <title>The obligate alkalophilic soda-lake fungus Sodiomyces alkalinus has shifted to a protein diet.</title>
        <authorList>
            <person name="Grum-Grzhimaylo A.A."/>
            <person name="Falkoski D.L."/>
            <person name="van den Heuvel J."/>
            <person name="Valero-Jimenez C.A."/>
            <person name="Min B."/>
            <person name="Choi I.G."/>
            <person name="Lipzen A."/>
            <person name="Daum C.G."/>
            <person name="Aanen D.K."/>
            <person name="Tsang A."/>
            <person name="Henrissat B."/>
            <person name="Bilanenko E.N."/>
            <person name="de Vries R.P."/>
            <person name="van Kan J.A.L."/>
            <person name="Grigoriev I.V."/>
            <person name="Debets A.J.M."/>
        </authorList>
    </citation>
    <scope>NUCLEOTIDE SEQUENCE [LARGE SCALE GENOMIC DNA]</scope>
    <source>
        <strain evidence="2 3">F11</strain>
    </source>
</reference>
<dbReference type="GeneID" id="39576771"/>
<accession>A0A3N2PQT8</accession>
<evidence type="ECO:0000313" key="3">
    <source>
        <dbReference type="Proteomes" id="UP000272025"/>
    </source>
</evidence>
<evidence type="ECO:0000313" key="2">
    <source>
        <dbReference type="EMBL" id="ROT36879.1"/>
    </source>
</evidence>
<dbReference type="RefSeq" id="XP_028464685.1">
    <property type="nucleotide sequence ID" value="XM_028608293.1"/>
</dbReference>
<dbReference type="InterPro" id="IPR046676">
    <property type="entry name" value="DUF6546"/>
</dbReference>
<evidence type="ECO:0000259" key="1">
    <source>
        <dbReference type="Pfam" id="PF20183"/>
    </source>
</evidence>
<sequence>MTDRRVDAASSSWDSLPWEIRLQILGQISRQKHRGWAASCAAVCKEWQTFVEPRNFYRLNLRVSCLEEFKHMVVRQRHLVQHVRLNIELPRYGCRACRWYASTSCMIHHSTVVGEAIQQLFSNLSTWKPTGRLVLELNAFSTSDAEHWFKFTVDHTERGYDDDRDSEKPLKRTLQWHDPRHGWVFGQQVEAPCDMAITRLFDTVCIDLPSSLPEVEVVTGFILRRELRRQILPQALEILLKRLPQLQSVVYEPWRVASRILKRACDIRIIPSRVKSLSIFEDPNDQLLLAMAYEPSYADDISNNPSASPMLVRALVLRSQELEHLSISLMVDARRFFNACRPSHSWHHLRFLTLTSSILRETAPREDISSLLRDAGVLASHMPQLETMVLWNSRPGEACAAIYQRKKASPIATLTWRGTWDLELSPEVVKSWEKVASSNSSCLWVEKEQVQGVIDRHGETMINSHGDAIHHLRLPGGVIDPVSLFQLRREGTVKQVA</sequence>
<dbReference type="AlphaFoldDB" id="A0A3N2PQT8"/>
<proteinExistence type="predicted"/>
<organism evidence="2 3">
    <name type="scientific">Sodiomyces alkalinus (strain CBS 110278 / VKM F-3762 / F11)</name>
    <name type="common">Alkaliphilic filamentous fungus</name>
    <dbReference type="NCBI Taxonomy" id="1314773"/>
    <lineage>
        <taxon>Eukaryota</taxon>
        <taxon>Fungi</taxon>
        <taxon>Dikarya</taxon>
        <taxon>Ascomycota</taxon>
        <taxon>Pezizomycotina</taxon>
        <taxon>Sordariomycetes</taxon>
        <taxon>Hypocreomycetidae</taxon>
        <taxon>Glomerellales</taxon>
        <taxon>Plectosphaerellaceae</taxon>
        <taxon>Sodiomyces</taxon>
    </lineage>
</organism>